<organism evidence="2">
    <name type="scientific">viral metagenome</name>
    <dbReference type="NCBI Taxonomy" id="1070528"/>
    <lineage>
        <taxon>unclassified sequences</taxon>
        <taxon>metagenomes</taxon>
        <taxon>organismal metagenomes</taxon>
    </lineage>
</organism>
<name>A0A6C0KR83_9ZZZZ</name>
<accession>A0A6C0KR83</accession>
<feature type="transmembrane region" description="Helical" evidence="1">
    <location>
        <begin position="54"/>
        <end position="78"/>
    </location>
</feature>
<keyword evidence="1" id="KW-1133">Transmembrane helix</keyword>
<dbReference type="EMBL" id="MN740955">
    <property type="protein sequence ID" value="QHU19783.1"/>
    <property type="molecule type" value="Genomic_DNA"/>
</dbReference>
<keyword evidence="1" id="KW-0812">Transmembrane</keyword>
<feature type="transmembrane region" description="Helical" evidence="1">
    <location>
        <begin position="20"/>
        <end position="48"/>
    </location>
</feature>
<keyword evidence="1" id="KW-0472">Membrane</keyword>
<protein>
    <submittedName>
        <fullName evidence="2">Uncharacterized protein</fullName>
    </submittedName>
</protein>
<sequence>MLKMSFFYVSETIIMNVQGLWFALILILLLLSLCLPGAFLAAIVVFYVPILGGLLLTIAQLMGPLCFTIVVLCLGLFLA</sequence>
<evidence type="ECO:0000256" key="1">
    <source>
        <dbReference type="SAM" id="Phobius"/>
    </source>
</evidence>
<proteinExistence type="predicted"/>
<reference evidence="2" key="1">
    <citation type="journal article" date="2020" name="Nature">
        <title>Giant virus diversity and host interactions through global metagenomics.</title>
        <authorList>
            <person name="Schulz F."/>
            <person name="Roux S."/>
            <person name="Paez-Espino D."/>
            <person name="Jungbluth S."/>
            <person name="Walsh D.A."/>
            <person name="Denef V.J."/>
            <person name="McMahon K.D."/>
            <person name="Konstantinidis K.T."/>
            <person name="Eloe-Fadrosh E.A."/>
            <person name="Kyrpides N.C."/>
            <person name="Woyke T."/>
        </authorList>
    </citation>
    <scope>NUCLEOTIDE SEQUENCE</scope>
    <source>
        <strain evidence="2">GVMAG-S-3300013014-113</strain>
    </source>
</reference>
<evidence type="ECO:0000313" key="2">
    <source>
        <dbReference type="EMBL" id="QHU19783.1"/>
    </source>
</evidence>
<dbReference type="AlphaFoldDB" id="A0A6C0KR83"/>